<dbReference type="AlphaFoldDB" id="A0A2S8IK63"/>
<keyword evidence="1" id="KW-0378">Hydrolase</keyword>
<dbReference type="InterPro" id="IPR022468">
    <property type="entry name" value="PhnX-like"/>
</dbReference>
<dbReference type="PANTHER" id="PTHR43434:SF19">
    <property type="entry name" value="PHOSPHONOACETALDEHYDE HYDROLASE"/>
    <property type="match status" value="1"/>
</dbReference>
<name>A0A2S8IK63_RHOOP</name>
<dbReference type="PANTHER" id="PTHR43434">
    <property type="entry name" value="PHOSPHOGLYCOLATE PHOSPHATASE"/>
    <property type="match status" value="1"/>
</dbReference>
<dbReference type="GO" id="GO:0008967">
    <property type="term" value="F:phosphoglycolate phosphatase activity"/>
    <property type="evidence" value="ECO:0007669"/>
    <property type="project" value="TreeGrafter"/>
</dbReference>
<dbReference type="RefSeq" id="WP_105422928.1">
    <property type="nucleotide sequence ID" value="NZ_PUIO01000078.1"/>
</dbReference>
<dbReference type="Pfam" id="PF00702">
    <property type="entry name" value="Hydrolase"/>
    <property type="match status" value="1"/>
</dbReference>
<dbReference type="GO" id="GO:0006281">
    <property type="term" value="P:DNA repair"/>
    <property type="evidence" value="ECO:0007669"/>
    <property type="project" value="TreeGrafter"/>
</dbReference>
<dbReference type="SUPFAM" id="SSF56784">
    <property type="entry name" value="HAD-like"/>
    <property type="match status" value="1"/>
</dbReference>
<evidence type="ECO:0000313" key="1">
    <source>
        <dbReference type="EMBL" id="PQP15153.1"/>
    </source>
</evidence>
<gene>
    <name evidence="1" type="ORF">C5613_39045</name>
</gene>
<dbReference type="NCBIfam" id="TIGR03351">
    <property type="entry name" value="PhnX-like"/>
    <property type="match status" value="1"/>
</dbReference>
<comment type="caution">
    <text evidence="1">The sequence shown here is derived from an EMBL/GenBank/DDBJ whole genome shotgun (WGS) entry which is preliminary data.</text>
</comment>
<dbReference type="SFLD" id="SFLDS00003">
    <property type="entry name" value="Haloacid_Dehalogenase"/>
    <property type="match status" value="1"/>
</dbReference>
<dbReference type="GO" id="GO:0005829">
    <property type="term" value="C:cytosol"/>
    <property type="evidence" value="ECO:0007669"/>
    <property type="project" value="TreeGrafter"/>
</dbReference>
<protein>
    <submittedName>
        <fullName evidence="1">Phosphonatase-like hydrolase</fullName>
    </submittedName>
</protein>
<proteinExistence type="predicted"/>
<accession>A0A2S8IK63</accession>
<dbReference type="InterPro" id="IPR036412">
    <property type="entry name" value="HAD-like_sf"/>
</dbReference>
<reference evidence="2" key="1">
    <citation type="submission" date="2018-02" db="EMBL/GenBank/DDBJ databases">
        <title>Draft genome sequencing of Rhodococcus opacus KU647198.</title>
        <authorList>
            <person name="Zheng B.-X."/>
        </authorList>
    </citation>
    <scope>NUCLEOTIDE SEQUENCE [LARGE SCALE GENOMIC DNA]</scope>
    <source>
        <strain evidence="2">04-OD7</strain>
    </source>
</reference>
<evidence type="ECO:0000313" key="2">
    <source>
        <dbReference type="Proteomes" id="UP000239290"/>
    </source>
</evidence>
<sequence>MTEHGVSLVTLDIAGTSVDEGGAVYVALRATVEKHLGEPIPDDRFDRWKGTGKRQAIEGLLRESGVPAEKNVLDSVEPDFTAMLLDAYRKTPPTALPGVHDAFGALRQRGIKIVLQTGYSRQIAEPLLEQVGWEIGRDIDGVITSDQVRMSRPSPYLIFRAMELAGVQSVDEVLVGGDTPNDLQAGTNAGARYVVGVLTGAHDAAALRPEPHTHILESAAKIPEFLAQNIQR</sequence>
<dbReference type="Proteomes" id="UP000239290">
    <property type="component" value="Unassembled WGS sequence"/>
</dbReference>
<dbReference type="InterPro" id="IPR023214">
    <property type="entry name" value="HAD_sf"/>
</dbReference>
<organism evidence="1 2">
    <name type="scientific">Rhodococcus opacus</name>
    <name type="common">Nocardia opaca</name>
    <dbReference type="NCBI Taxonomy" id="37919"/>
    <lineage>
        <taxon>Bacteria</taxon>
        <taxon>Bacillati</taxon>
        <taxon>Actinomycetota</taxon>
        <taxon>Actinomycetes</taxon>
        <taxon>Mycobacteriales</taxon>
        <taxon>Nocardiaceae</taxon>
        <taxon>Rhodococcus</taxon>
    </lineage>
</organism>
<dbReference type="Gene3D" id="3.40.50.1000">
    <property type="entry name" value="HAD superfamily/HAD-like"/>
    <property type="match status" value="1"/>
</dbReference>
<dbReference type="InterPro" id="IPR050155">
    <property type="entry name" value="HAD-like_hydrolase_sf"/>
</dbReference>
<dbReference type="SFLD" id="SFLDG01129">
    <property type="entry name" value="C1.5:_HAD__Beta-PGM__Phosphata"/>
    <property type="match status" value="1"/>
</dbReference>
<dbReference type="EMBL" id="PUIO01000078">
    <property type="protein sequence ID" value="PQP15153.1"/>
    <property type="molecule type" value="Genomic_DNA"/>
</dbReference>